<comment type="caution">
    <text evidence="7">The sequence shown here is derived from an EMBL/GenBank/DDBJ whole genome shotgun (WGS) entry which is preliminary data.</text>
</comment>
<dbReference type="GO" id="GO:0005886">
    <property type="term" value="C:plasma membrane"/>
    <property type="evidence" value="ECO:0007669"/>
    <property type="project" value="TreeGrafter"/>
</dbReference>
<reference evidence="7 8" key="1">
    <citation type="submission" date="2017-03" db="EMBL/GenBank/DDBJ databases">
        <title>Genomes of endolithic fungi from Antarctica.</title>
        <authorList>
            <person name="Coleine C."/>
            <person name="Masonjones S."/>
            <person name="Stajich J.E."/>
        </authorList>
    </citation>
    <scope>NUCLEOTIDE SEQUENCE [LARGE SCALE GENOMIC DNA]</scope>
    <source>
        <strain evidence="7 8">CCFEE 5184</strain>
    </source>
</reference>
<protein>
    <submittedName>
        <fullName evidence="7">Uncharacterized protein</fullName>
    </submittedName>
</protein>
<accession>A0A4U0W9A5</accession>
<evidence type="ECO:0000256" key="2">
    <source>
        <dbReference type="ARBA" id="ARBA00008130"/>
    </source>
</evidence>
<gene>
    <name evidence="7" type="ORF">B0A55_13334</name>
</gene>
<dbReference type="OrthoDB" id="536545at2759"/>
<name>A0A4U0W9A5_9PEZI</name>
<sequence length="266" mass="29248">MGLRQTAPTLVFAAEVKGLATQPQWPDTARKPCFTLQERLILNDLTATYDDNRSEAIRLDAALGTLGNGGGKKNKRRKSKEIGAKKTLQTIRVRAQRKNWNALPINCPTAPETFYLFLASFTAIIISADQSTNVTMKANPSIKSMLALLALASFAYANNALDVNTNTQNNKTVQIAITTWGSDFYYSIMSVMGATAIGILAASAVKPRSDRVFFYMSAALCFVACIAYFAMGSNLGWTPIDVEWVRGTAGVRGTNREIFYARYIDW</sequence>
<organism evidence="7 8">
    <name type="scientific">Friedmanniomyces simplex</name>
    <dbReference type="NCBI Taxonomy" id="329884"/>
    <lineage>
        <taxon>Eukaryota</taxon>
        <taxon>Fungi</taxon>
        <taxon>Dikarya</taxon>
        <taxon>Ascomycota</taxon>
        <taxon>Pezizomycotina</taxon>
        <taxon>Dothideomycetes</taxon>
        <taxon>Dothideomycetidae</taxon>
        <taxon>Mycosphaerellales</taxon>
        <taxon>Teratosphaeriaceae</taxon>
        <taxon>Friedmanniomyces</taxon>
    </lineage>
</organism>
<comment type="similarity">
    <text evidence="2">Belongs to the archaeal/bacterial/fungal opsin family.</text>
</comment>
<evidence type="ECO:0000256" key="5">
    <source>
        <dbReference type="ARBA" id="ARBA00023136"/>
    </source>
</evidence>
<dbReference type="AlphaFoldDB" id="A0A4U0W9A5"/>
<dbReference type="GO" id="GO:0005783">
    <property type="term" value="C:endoplasmic reticulum"/>
    <property type="evidence" value="ECO:0007669"/>
    <property type="project" value="TreeGrafter"/>
</dbReference>
<dbReference type="PANTHER" id="PTHR28286">
    <property type="match status" value="1"/>
</dbReference>
<evidence type="ECO:0000313" key="7">
    <source>
        <dbReference type="EMBL" id="TKA57855.1"/>
    </source>
</evidence>
<keyword evidence="5 6" id="KW-0472">Membrane</keyword>
<dbReference type="Gene3D" id="1.20.1070.10">
    <property type="entry name" value="Rhodopsin 7-helix transmembrane proteins"/>
    <property type="match status" value="1"/>
</dbReference>
<feature type="transmembrane region" description="Helical" evidence="6">
    <location>
        <begin position="212"/>
        <end position="231"/>
    </location>
</feature>
<dbReference type="EMBL" id="NAJQ01001509">
    <property type="protein sequence ID" value="TKA57855.1"/>
    <property type="molecule type" value="Genomic_DNA"/>
</dbReference>
<evidence type="ECO:0000313" key="8">
    <source>
        <dbReference type="Proteomes" id="UP000309340"/>
    </source>
</evidence>
<dbReference type="InterPro" id="IPR001425">
    <property type="entry name" value="Arc/bac/fun_rhodopsins"/>
</dbReference>
<evidence type="ECO:0000256" key="6">
    <source>
        <dbReference type="SAM" id="Phobius"/>
    </source>
</evidence>
<proteinExistence type="inferred from homology"/>
<keyword evidence="4 6" id="KW-1133">Transmembrane helix</keyword>
<evidence type="ECO:0000256" key="1">
    <source>
        <dbReference type="ARBA" id="ARBA00004141"/>
    </source>
</evidence>
<dbReference type="Proteomes" id="UP000309340">
    <property type="component" value="Unassembled WGS sequence"/>
</dbReference>
<dbReference type="PANTHER" id="PTHR28286:SF1">
    <property type="entry name" value="30 KDA HEAT SHOCK PROTEIN-RELATED"/>
    <property type="match status" value="1"/>
</dbReference>
<evidence type="ECO:0000256" key="4">
    <source>
        <dbReference type="ARBA" id="ARBA00022989"/>
    </source>
</evidence>
<evidence type="ECO:0000256" key="3">
    <source>
        <dbReference type="ARBA" id="ARBA00022692"/>
    </source>
</evidence>
<comment type="subcellular location">
    <subcellularLocation>
        <location evidence="1">Membrane</location>
        <topology evidence="1">Multi-pass membrane protein</topology>
    </subcellularLocation>
</comment>
<feature type="transmembrane region" description="Helical" evidence="6">
    <location>
        <begin position="184"/>
        <end position="205"/>
    </location>
</feature>
<keyword evidence="8" id="KW-1185">Reference proteome</keyword>
<dbReference type="SUPFAM" id="SSF81321">
    <property type="entry name" value="Family A G protein-coupled receptor-like"/>
    <property type="match status" value="1"/>
</dbReference>
<keyword evidence="3 6" id="KW-0812">Transmembrane</keyword>